<keyword evidence="3" id="KW-1185">Reference proteome</keyword>
<dbReference type="PANTHER" id="PTHR37308">
    <property type="entry name" value="INTEGRAL MEMBRANE PROTEIN"/>
    <property type="match status" value="1"/>
</dbReference>
<feature type="transmembrane region" description="Helical" evidence="1">
    <location>
        <begin position="223"/>
        <end position="242"/>
    </location>
</feature>
<evidence type="ECO:0000313" key="3">
    <source>
        <dbReference type="Proteomes" id="UP001164726"/>
    </source>
</evidence>
<proteinExistence type="predicted"/>
<evidence type="ECO:0000256" key="1">
    <source>
        <dbReference type="SAM" id="Phobius"/>
    </source>
</evidence>
<dbReference type="PANTHER" id="PTHR37308:SF1">
    <property type="entry name" value="POLYPRENYL-PHOSPHATE TRANSPORTER"/>
    <property type="match status" value="1"/>
</dbReference>
<accession>A0A9E8S091</accession>
<dbReference type="Pfam" id="PF04018">
    <property type="entry name" value="VCA0040-like"/>
    <property type="match status" value="1"/>
</dbReference>
<protein>
    <submittedName>
        <fullName evidence="2">DUF368 domain-containing protein</fullName>
    </submittedName>
</protein>
<reference evidence="2" key="1">
    <citation type="submission" date="2022-09" db="EMBL/GenBank/DDBJ databases">
        <title>Complete Genomes of Fervidibacillus albus and Fervidibacillus halotolerans isolated from tidal flat sediments.</title>
        <authorList>
            <person name="Kwon K.K."/>
            <person name="Yang S.-H."/>
            <person name="Park M.J."/>
            <person name="Oh H.-M."/>
        </authorList>
    </citation>
    <scope>NUCLEOTIDE SEQUENCE</scope>
    <source>
        <strain evidence="2">MEBiC13594</strain>
    </source>
</reference>
<keyword evidence="1" id="KW-0472">Membrane</keyword>
<feature type="transmembrane region" description="Helical" evidence="1">
    <location>
        <begin position="113"/>
        <end position="130"/>
    </location>
</feature>
<dbReference type="Proteomes" id="UP001164726">
    <property type="component" value="Chromosome"/>
</dbReference>
<gene>
    <name evidence="2" type="ORF">OE105_11270</name>
</gene>
<name>A0A9E8S091_9BACI</name>
<sequence>MEWKNIYRGFLMGTSDLIPGVSGGTVAVMLGIYDQFLGAISGFFSKDWKRHLNFLIPLATGMLLAIFSLSRLIDWLLAHHYEETMFFFLGLIFGIIPYLVKEVDAFHNFSVKHYVVFLIGAIFVGSLSFFLPDKAGDPMTNITPLVLFGLFFSGWLASMAMLLPGISGSMVLLIVGAYPTVINALSNLDVPLIIVTGSGIVVGFVVSSKAIRYFLTRYPFMMYALIIGLIVGSIFVVFPGIPNGGMERLLSGGTLIIGFVISILLQSAEKK</sequence>
<feature type="transmembrane region" description="Helical" evidence="1">
    <location>
        <begin position="192"/>
        <end position="211"/>
    </location>
</feature>
<feature type="transmembrane region" description="Helical" evidence="1">
    <location>
        <begin position="52"/>
        <end position="73"/>
    </location>
</feature>
<feature type="transmembrane region" description="Helical" evidence="1">
    <location>
        <begin position="85"/>
        <end position="101"/>
    </location>
</feature>
<dbReference type="KEGG" id="fhl:OE105_11270"/>
<dbReference type="EMBL" id="CP106877">
    <property type="protein sequence ID" value="WAA13979.1"/>
    <property type="molecule type" value="Genomic_DNA"/>
</dbReference>
<organism evidence="2 3">
    <name type="scientific">Fervidibacillus halotolerans</name>
    <dbReference type="NCBI Taxonomy" id="2980027"/>
    <lineage>
        <taxon>Bacteria</taxon>
        <taxon>Bacillati</taxon>
        <taxon>Bacillota</taxon>
        <taxon>Bacilli</taxon>
        <taxon>Bacillales</taxon>
        <taxon>Bacillaceae</taxon>
        <taxon>Fervidibacillus</taxon>
    </lineage>
</organism>
<keyword evidence="1" id="KW-1133">Transmembrane helix</keyword>
<feature type="transmembrane region" description="Helical" evidence="1">
    <location>
        <begin position="20"/>
        <end position="40"/>
    </location>
</feature>
<dbReference type="RefSeq" id="WP_275422174.1">
    <property type="nucleotide sequence ID" value="NZ_CP106877.1"/>
</dbReference>
<evidence type="ECO:0000313" key="2">
    <source>
        <dbReference type="EMBL" id="WAA13979.1"/>
    </source>
</evidence>
<dbReference type="AlphaFoldDB" id="A0A9E8S091"/>
<feature type="transmembrane region" description="Helical" evidence="1">
    <location>
        <begin position="248"/>
        <end position="265"/>
    </location>
</feature>
<dbReference type="InterPro" id="IPR007163">
    <property type="entry name" value="VCA0040-like"/>
</dbReference>
<keyword evidence="1" id="KW-0812">Transmembrane</keyword>